<sequence length="523" mass="57509">MRNFLSISLLLTIIYHTRAEIYGSIDPHENEASYWLEQGQQQLDDKLKVKANQKKAKNVIIFVGDGMSVTTTTAARIYLGQNRFKNSGEGTKLKFEEFPYVGLAKTYCVDKQVGEAACTSTAYLSGVKANSGTVGVSAAVARGDCSGSQNPEYQVETILDWAQEAGKATGIITGDRVTGPSAAGNYAHSADKQWEHDFDVLTRCNNLDPTECKDIARQLVEDKPGRNIKVILGGGRYKMLPKSPTSEEGKGDRRDGRNLVKEWLQDKSSRGTAKYVTTRSELLAVETKSTDYLLGLFNSLGMTYHTDKSAARPSLAECLTAALRILKKEKEGFYLFVENGRIEKAHLANQAQRAFDEVLELNRALWVAESMVDMEETLIVVLGDHSHSLTMSGYPDRGADILGIGGYSELDGLPYSILSYASGPGAQVSWSGGRRDVSGDDFHNVSYRFPALVPHESETLSGEDVPVYASGPWARLLSGTYEQSYIPLAIAYAAQIGPSKPVVEEKEETDEQPWWFGYPNNFS</sequence>
<organism evidence="16">
    <name type="scientific">Graphocephala atropunctata</name>
    <dbReference type="NCBI Taxonomy" id="36148"/>
    <lineage>
        <taxon>Eukaryota</taxon>
        <taxon>Metazoa</taxon>
        <taxon>Ecdysozoa</taxon>
        <taxon>Arthropoda</taxon>
        <taxon>Hexapoda</taxon>
        <taxon>Insecta</taxon>
        <taxon>Pterygota</taxon>
        <taxon>Neoptera</taxon>
        <taxon>Paraneoptera</taxon>
        <taxon>Hemiptera</taxon>
        <taxon>Auchenorrhyncha</taxon>
        <taxon>Membracoidea</taxon>
        <taxon>Cicadellidae</taxon>
        <taxon>Cicadellinae</taxon>
        <taxon>Cicadellini</taxon>
        <taxon>Graphocephala</taxon>
    </lineage>
</organism>
<evidence type="ECO:0000256" key="3">
    <source>
        <dbReference type="ARBA" id="ARBA00012647"/>
    </source>
</evidence>
<dbReference type="InterPro" id="IPR001952">
    <property type="entry name" value="Alkaline_phosphatase"/>
</dbReference>
<evidence type="ECO:0000256" key="15">
    <source>
        <dbReference type="SAM" id="SignalP"/>
    </source>
</evidence>
<protein>
    <recommendedName>
        <fullName evidence="3">alkaline phosphatase</fullName>
        <ecNumber evidence="3">3.1.3.1</ecNumber>
    </recommendedName>
</protein>
<dbReference type="SUPFAM" id="SSF53649">
    <property type="entry name" value="Alkaline phosphatase-like"/>
    <property type="match status" value="1"/>
</dbReference>
<dbReference type="GO" id="GO:0004035">
    <property type="term" value="F:alkaline phosphatase activity"/>
    <property type="evidence" value="ECO:0007669"/>
    <property type="project" value="UniProtKB-EC"/>
</dbReference>
<evidence type="ECO:0000256" key="2">
    <source>
        <dbReference type="ARBA" id="ARBA00005984"/>
    </source>
</evidence>
<evidence type="ECO:0000256" key="1">
    <source>
        <dbReference type="ARBA" id="ARBA00004609"/>
    </source>
</evidence>
<accession>A0A1B6M053</accession>
<keyword evidence="11" id="KW-0325">Glycoprotein</keyword>
<dbReference type="Gene3D" id="3.40.720.10">
    <property type="entry name" value="Alkaline Phosphatase, subunit A"/>
    <property type="match status" value="1"/>
</dbReference>
<dbReference type="GO" id="GO:0046872">
    <property type="term" value="F:metal ion binding"/>
    <property type="evidence" value="ECO:0007669"/>
    <property type="project" value="UniProtKB-KW"/>
</dbReference>
<evidence type="ECO:0000313" key="16">
    <source>
        <dbReference type="EMBL" id="JAT29313.1"/>
    </source>
</evidence>
<dbReference type="Pfam" id="PF00245">
    <property type="entry name" value="Alk_phosphatase"/>
    <property type="match status" value="1"/>
</dbReference>
<comment type="similarity">
    <text evidence="2 14">Belongs to the alkaline phosphatase family.</text>
</comment>
<dbReference type="CDD" id="cd16012">
    <property type="entry name" value="ALP"/>
    <property type="match status" value="1"/>
</dbReference>
<dbReference type="PANTHER" id="PTHR11596:SF91">
    <property type="entry name" value="ALKALINE PHOSPHATASE-RELATED"/>
    <property type="match status" value="1"/>
</dbReference>
<evidence type="ECO:0000256" key="5">
    <source>
        <dbReference type="ARBA" id="ARBA00022622"/>
    </source>
</evidence>
<keyword evidence="7" id="KW-0378">Hydrolase</keyword>
<keyword evidence="10" id="KW-0472">Membrane</keyword>
<feature type="binding site" evidence="13">
    <location>
        <position position="181"/>
    </location>
    <ligand>
        <name>Mg(2+)</name>
        <dbReference type="ChEBI" id="CHEBI:18420"/>
    </ligand>
</feature>
<feature type="binding site" evidence="13">
    <location>
        <position position="65"/>
    </location>
    <ligand>
        <name>Mg(2+)</name>
        <dbReference type="ChEBI" id="CHEBI:18420"/>
    </ligand>
</feature>
<feature type="binding site" evidence="13">
    <location>
        <position position="385"/>
    </location>
    <ligand>
        <name>Zn(2+)</name>
        <dbReference type="ChEBI" id="CHEBI:29105"/>
        <label>2</label>
    </ligand>
</feature>
<keyword evidence="9 13" id="KW-0460">Magnesium</keyword>
<comment type="cofactor">
    <cofactor evidence="13">
        <name>Zn(2+)</name>
        <dbReference type="ChEBI" id="CHEBI:29105"/>
    </cofactor>
    <text evidence="13">Binds 2 Zn(2+) ions.</text>
</comment>
<evidence type="ECO:0000256" key="4">
    <source>
        <dbReference type="ARBA" id="ARBA00022475"/>
    </source>
</evidence>
<comment type="cofactor">
    <cofactor evidence="13">
        <name>Mg(2+)</name>
        <dbReference type="ChEBI" id="CHEBI:18420"/>
    </cofactor>
    <text evidence="13">Binds 1 Mg(2+) ion.</text>
</comment>
<evidence type="ECO:0000256" key="11">
    <source>
        <dbReference type="ARBA" id="ARBA00023180"/>
    </source>
</evidence>
<gene>
    <name evidence="16" type="ORF">g.4532</name>
</gene>
<dbReference type="InterPro" id="IPR017850">
    <property type="entry name" value="Alkaline_phosphatase_core_sf"/>
</dbReference>
<feature type="chain" id="PRO_5008587789" description="alkaline phosphatase" evidence="15">
    <location>
        <begin position="20"/>
        <end position="523"/>
    </location>
</feature>
<dbReference type="FunFam" id="3.40.720.10:FF:000008">
    <property type="entry name" value="Alkaline phosphatase"/>
    <property type="match status" value="1"/>
</dbReference>
<dbReference type="EMBL" id="GEBQ01010664">
    <property type="protein sequence ID" value="JAT29313.1"/>
    <property type="molecule type" value="Transcribed_RNA"/>
</dbReference>
<evidence type="ECO:0000256" key="8">
    <source>
        <dbReference type="ARBA" id="ARBA00022833"/>
    </source>
</evidence>
<keyword evidence="12" id="KW-0449">Lipoprotein</keyword>
<proteinExistence type="inferred from homology"/>
<dbReference type="AlphaFoldDB" id="A0A1B6M053"/>
<name>A0A1B6M053_9HEMI</name>
<keyword evidence="15" id="KW-0732">Signal</keyword>
<keyword evidence="8 13" id="KW-0862">Zinc</keyword>
<evidence type="ECO:0000256" key="14">
    <source>
        <dbReference type="RuleBase" id="RU003946"/>
    </source>
</evidence>
<comment type="subcellular location">
    <subcellularLocation>
        <location evidence="1">Cell membrane</location>
        <topology evidence="1">Lipid-anchor</topology>
        <topology evidence="1">GPI-anchor</topology>
    </subcellularLocation>
</comment>
<dbReference type="PANTHER" id="PTHR11596">
    <property type="entry name" value="ALKALINE PHOSPHATASE"/>
    <property type="match status" value="1"/>
</dbReference>
<feature type="binding site" evidence="13">
    <location>
        <position position="338"/>
    </location>
    <ligand>
        <name>Mg(2+)</name>
        <dbReference type="ChEBI" id="CHEBI:18420"/>
    </ligand>
</feature>
<keyword evidence="5" id="KW-0336">GPI-anchor</keyword>
<reference evidence="16" key="1">
    <citation type="submission" date="2015-11" db="EMBL/GenBank/DDBJ databases">
        <title>De novo transcriptome assembly of four potential Pierce s Disease insect vectors from Arizona vineyards.</title>
        <authorList>
            <person name="Tassone E.E."/>
        </authorList>
    </citation>
    <scope>NUCLEOTIDE SEQUENCE</scope>
</reference>
<evidence type="ECO:0000256" key="12">
    <source>
        <dbReference type="ARBA" id="ARBA00023288"/>
    </source>
</evidence>
<feature type="binding site" evidence="13">
    <location>
        <position position="65"/>
    </location>
    <ligand>
        <name>Zn(2+)</name>
        <dbReference type="ChEBI" id="CHEBI:29105"/>
        <label>2</label>
    </ligand>
</feature>
<evidence type="ECO:0000256" key="9">
    <source>
        <dbReference type="ARBA" id="ARBA00022842"/>
    </source>
</evidence>
<evidence type="ECO:0000256" key="13">
    <source>
        <dbReference type="PIRSR" id="PIRSR601952-2"/>
    </source>
</evidence>
<dbReference type="GO" id="GO:0005886">
    <property type="term" value="C:plasma membrane"/>
    <property type="evidence" value="ECO:0007669"/>
    <property type="project" value="UniProtKB-SubCell"/>
</dbReference>
<dbReference type="GO" id="GO:0098552">
    <property type="term" value="C:side of membrane"/>
    <property type="evidence" value="ECO:0007669"/>
    <property type="project" value="UniProtKB-KW"/>
</dbReference>
<dbReference type="SMART" id="SM00098">
    <property type="entry name" value="alkPPc"/>
    <property type="match status" value="1"/>
</dbReference>
<evidence type="ECO:0000256" key="7">
    <source>
        <dbReference type="ARBA" id="ARBA00022801"/>
    </source>
</evidence>
<dbReference type="EC" id="3.1.3.1" evidence="3"/>
<keyword evidence="6 13" id="KW-0479">Metal-binding</keyword>
<feature type="signal peptide" evidence="15">
    <location>
        <begin position="1"/>
        <end position="19"/>
    </location>
</feature>
<evidence type="ECO:0000256" key="10">
    <source>
        <dbReference type="ARBA" id="ARBA00023136"/>
    </source>
</evidence>
<feature type="binding site" evidence="13">
    <location>
        <position position="384"/>
    </location>
    <ligand>
        <name>Zn(2+)</name>
        <dbReference type="ChEBI" id="CHEBI:29105"/>
        <label>2</label>
    </ligand>
</feature>
<dbReference type="PRINTS" id="PR00113">
    <property type="entry name" value="ALKPHPHTASE"/>
</dbReference>
<keyword evidence="4" id="KW-1003">Cell membrane</keyword>
<evidence type="ECO:0000256" key="6">
    <source>
        <dbReference type="ARBA" id="ARBA00022723"/>
    </source>
</evidence>